<organism evidence="2 3">
    <name type="scientific">Roseiconus nitratireducens</name>
    <dbReference type="NCBI Taxonomy" id="2605748"/>
    <lineage>
        <taxon>Bacteria</taxon>
        <taxon>Pseudomonadati</taxon>
        <taxon>Planctomycetota</taxon>
        <taxon>Planctomycetia</taxon>
        <taxon>Pirellulales</taxon>
        <taxon>Pirellulaceae</taxon>
        <taxon>Roseiconus</taxon>
    </lineage>
</organism>
<dbReference type="AlphaFoldDB" id="A0A5M6DEX9"/>
<evidence type="ECO:0000313" key="3">
    <source>
        <dbReference type="Proteomes" id="UP000324479"/>
    </source>
</evidence>
<feature type="signal peptide" evidence="1">
    <location>
        <begin position="1"/>
        <end position="22"/>
    </location>
</feature>
<evidence type="ECO:0000256" key="1">
    <source>
        <dbReference type="SAM" id="SignalP"/>
    </source>
</evidence>
<feature type="chain" id="PRO_5024316956" description="RxLR effector protein" evidence="1">
    <location>
        <begin position="23"/>
        <end position="216"/>
    </location>
</feature>
<gene>
    <name evidence="2" type="ORF">FYK55_04250</name>
</gene>
<reference evidence="2 3" key="1">
    <citation type="submission" date="2019-08" db="EMBL/GenBank/DDBJ databases">
        <authorList>
            <person name="Dhanesh K."/>
            <person name="Kumar G."/>
            <person name="Sasikala C."/>
            <person name="Venkata Ramana C."/>
        </authorList>
    </citation>
    <scope>NUCLEOTIDE SEQUENCE [LARGE SCALE GENOMIC DNA]</scope>
    <source>
        <strain evidence="2 3">JC645</strain>
    </source>
</reference>
<name>A0A5M6DEX9_9BACT</name>
<sequence>MKSTSFFAVLALLFCFSATSPADDDLFDDDDASTAAGDVIEARGELARGLGKGSYLKSLSAKQLQAAIDKMLDNRRESVETYYKLRELRDEAVDNETNITQERAQRIAAMKAPDRLTKSQIDRNSGKLYWPSPLDDDALAAYRKPIEETLKKRSSPGEEYNKWDHLKVRRMVSLISAAVESVEDRMDPAEVVALNQYLDRIDYESRFNAADERVDF</sequence>
<dbReference type="EMBL" id="VWOX01000002">
    <property type="protein sequence ID" value="KAA5546114.1"/>
    <property type="molecule type" value="Genomic_DNA"/>
</dbReference>
<evidence type="ECO:0008006" key="4">
    <source>
        <dbReference type="Google" id="ProtNLM"/>
    </source>
</evidence>
<evidence type="ECO:0000313" key="2">
    <source>
        <dbReference type="EMBL" id="KAA5546114.1"/>
    </source>
</evidence>
<dbReference type="Proteomes" id="UP000324479">
    <property type="component" value="Unassembled WGS sequence"/>
</dbReference>
<keyword evidence="1" id="KW-0732">Signal</keyword>
<proteinExistence type="predicted"/>
<comment type="caution">
    <text evidence="2">The sequence shown here is derived from an EMBL/GenBank/DDBJ whole genome shotgun (WGS) entry which is preliminary data.</text>
</comment>
<dbReference type="RefSeq" id="WP_150075121.1">
    <property type="nucleotide sequence ID" value="NZ_VWOX01000002.1"/>
</dbReference>
<accession>A0A5M6DEX9</accession>
<protein>
    <recommendedName>
        <fullName evidence="4">RxLR effector protein</fullName>
    </recommendedName>
</protein>
<keyword evidence="3" id="KW-1185">Reference proteome</keyword>